<feature type="compositionally biased region" description="Polar residues" evidence="2">
    <location>
        <begin position="835"/>
        <end position="859"/>
    </location>
</feature>
<keyword evidence="1" id="KW-0808">Transferase</keyword>
<dbReference type="Gene3D" id="3.40.50.2000">
    <property type="entry name" value="Glycogen Phosphorylase B"/>
    <property type="match status" value="2"/>
</dbReference>
<evidence type="ECO:0000256" key="1">
    <source>
        <dbReference type="ARBA" id="ARBA00022679"/>
    </source>
</evidence>
<dbReference type="Pfam" id="PF03033">
    <property type="entry name" value="Glyco_transf_28"/>
    <property type="match status" value="1"/>
</dbReference>
<accession>A0A166CMB3</accession>
<dbReference type="InterPro" id="IPR004276">
    <property type="entry name" value="GlycoTrans_28_N"/>
</dbReference>
<protein>
    <submittedName>
        <fullName evidence="5">Glycosyltransferase family 1 protein</fullName>
    </submittedName>
</protein>
<feature type="domain" description="Erythromycin biosynthesis protein CIII-like C-terminal" evidence="4">
    <location>
        <begin position="411"/>
        <end position="510"/>
    </location>
</feature>
<keyword evidence="6" id="KW-1185">Reference proteome</keyword>
<evidence type="ECO:0000313" key="6">
    <source>
        <dbReference type="Proteomes" id="UP000076532"/>
    </source>
</evidence>
<dbReference type="OrthoDB" id="5835829at2759"/>
<dbReference type="InterPro" id="IPR010610">
    <property type="entry name" value="EryCIII-like_C"/>
</dbReference>
<dbReference type="Proteomes" id="UP000076532">
    <property type="component" value="Unassembled WGS sequence"/>
</dbReference>
<evidence type="ECO:0000313" key="5">
    <source>
        <dbReference type="EMBL" id="KZP13808.1"/>
    </source>
</evidence>
<dbReference type="GO" id="GO:0016906">
    <property type="term" value="F:sterol 3-beta-glucosyltransferase activity"/>
    <property type="evidence" value="ECO:0007669"/>
    <property type="project" value="UniProtKB-ARBA"/>
</dbReference>
<sequence length="903" mass="97903">MSEVDSDVPVLPEGVELAPEDIPEDARFVEIGTIQTNPKINYSEYKSTGKGLASFARVGEDGRIVVSIDLKRKLPDLPKDYAKEVQEFGVDEGQHTSSDVPPMNIVIMIVGSRGDVQPYVALGKLLKKDGHRIRIATHETFRSFVTESGLEFFCIGGDPQDLMSYMVKNPGLMPGMDSLMNGDIGRKRTMLSEMINGCWKSCYEPDDVSGQIFAADAIISNPPAFAHVHCAEALGIPLLLTFTMPWSPTTAFPHPLVNVSQSNAENGLTNYLSYALADLLTWQGIGDLVNDFRTKTLGIRPLSITTGPGLVDRLKVPWTYCMSPALVPPPNDWKNHIDVVGFYFLDLATDYTPADDLAKFLADGTPPVYIGFGSVVVEDSAAMTEIIFQATANAGVRALVSAGWGGLGGVSIPDHIFILGNVPHDWLFEKVAAVVHHGGAGTTAIGLKKGCPTVVVPFFGDQPFWGSMIHKAGAGPEPIPQKKLNAENLCDALKFAVSPSAKAAAKQMGQQIEHENGVQQGVDSFYRHLPLLNMRCDLDPTRLAVWWSTEHCMKLSAFAAQTLNDAKLIDMKKLDTHRTKEYDSQKTITDPVSGGASAIFWTITNYYTGIGEIFFHPVKGIIKTTTAIPRGVVNIVGSVQQGFQNAPKLYGSNIREPGAVTNFSSGLKEGAKGIFYGYYDGITGLVREPVEGAKKEGVLGAIKGSARSFVNVTMKPAAGILGAIAHPAEGAWKSMQKSWAREQEQFQRTTRISDGVGAVKGGTKLDQNEILTRFKNAQPTTKDRKKKYKDMAEKEMDTDDKPRLPERTYTGSTYTGSTSSPTPDVKPPLPPRTLRTYNDSTAPPSYTDSKASMSPSFSGSDTTAQTSAASQDDDAAFERDLELAKQLSLAEQRGYERGLAGAK</sequence>
<feature type="region of interest" description="Disordered" evidence="2">
    <location>
        <begin position="770"/>
        <end position="877"/>
    </location>
</feature>
<dbReference type="PANTHER" id="PTHR48050">
    <property type="entry name" value="STEROL 3-BETA-GLUCOSYLTRANSFERASE"/>
    <property type="match status" value="1"/>
</dbReference>
<feature type="compositionally biased region" description="Low complexity" evidence="2">
    <location>
        <begin position="808"/>
        <end position="823"/>
    </location>
</feature>
<dbReference type="EMBL" id="KV417627">
    <property type="protein sequence ID" value="KZP13808.1"/>
    <property type="molecule type" value="Genomic_DNA"/>
</dbReference>
<dbReference type="AlphaFoldDB" id="A0A166CMB3"/>
<dbReference type="SUPFAM" id="SSF53756">
    <property type="entry name" value="UDP-Glycosyltransferase/glycogen phosphorylase"/>
    <property type="match status" value="1"/>
</dbReference>
<dbReference type="STRING" id="436010.A0A166CMB3"/>
<organism evidence="5 6">
    <name type="scientific">Athelia psychrophila</name>
    <dbReference type="NCBI Taxonomy" id="1759441"/>
    <lineage>
        <taxon>Eukaryota</taxon>
        <taxon>Fungi</taxon>
        <taxon>Dikarya</taxon>
        <taxon>Basidiomycota</taxon>
        <taxon>Agaricomycotina</taxon>
        <taxon>Agaricomycetes</taxon>
        <taxon>Agaricomycetidae</taxon>
        <taxon>Atheliales</taxon>
        <taxon>Atheliaceae</taxon>
        <taxon>Athelia</taxon>
    </lineage>
</organism>
<dbReference type="Pfam" id="PF06722">
    <property type="entry name" value="EryCIII-like_C"/>
    <property type="match status" value="1"/>
</dbReference>
<reference evidence="5 6" key="1">
    <citation type="journal article" date="2016" name="Mol. Biol. Evol.">
        <title>Comparative Genomics of Early-Diverging Mushroom-Forming Fungi Provides Insights into the Origins of Lignocellulose Decay Capabilities.</title>
        <authorList>
            <person name="Nagy L.G."/>
            <person name="Riley R."/>
            <person name="Tritt A."/>
            <person name="Adam C."/>
            <person name="Daum C."/>
            <person name="Floudas D."/>
            <person name="Sun H."/>
            <person name="Yadav J.S."/>
            <person name="Pangilinan J."/>
            <person name="Larsson K.H."/>
            <person name="Matsuura K."/>
            <person name="Barry K."/>
            <person name="Labutti K."/>
            <person name="Kuo R."/>
            <person name="Ohm R.A."/>
            <person name="Bhattacharya S.S."/>
            <person name="Shirouzu T."/>
            <person name="Yoshinaga Y."/>
            <person name="Martin F.M."/>
            <person name="Grigoriev I.V."/>
            <person name="Hibbett D.S."/>
        </authorList>
    </citation>
    <scope>NUCLEOTIDE SEQUENCE [LARGE SCALE GENOMIC DNA]</scope>
    <source>
        <strain evidence="5 6">CBS 109695</strain>
    </source>
</reference>
<evidence type="ECO:0000259" key="3">
    <source>
        <dbReference type="Pfam" id="PF03033"/>
    </source>
</evidence>
<proteinExistence type="predicted"/>
<gene>
    <name evidence="5" type="ORF">FIBSPDRAFT_752745</name>
</gene>
<dbReference type="InterPro" id="IPR002213">
    <property type="entry name" value="UDP_glucos_trans"/>
</dbReference>
<dbReference type="GO" id="GO:0005975">
    <property type="term" value="P:carbohydrate metabolic process"/>
    <property type="evidence" value="ECO:0007669"/>
    <property type="project" value="InterPro"/>
</dbReference>
<dbReference type="CDD" id="cd03784">
    <property type="entry name" value="GT1_Gtf-like"/>
    <property type="match status" value="1"/>
</dbReference>
<dbReference type="FunFam" id="3.40.50.2000:FF:000009">
    <property type="entry name" value="Sterol 3-beta-glucosyltransferase UGT80A2"/>
    <property type="match status" value="1"/>
</dbReference>
<dbReference type="FunFam" id="3.40.50.2000:FF:000268">
    <property type="entry name" value="Glycosyltransferase family 1 protein"/>
    <property type="match status" value="1"/>
</dbReference>
<feature type="domain" description="Glycosyltransferase family 28 N-terminal" evidence="3">
    <location>
        <begin position="105"/>
        <end position="253"/>
    </location>
</feature>
<dbReference type="InterPro" id="IPR050426">
    <property type="entry name" value="Glycosyltransferase_28"/>
</dbReference>
<feature type="compositionally biased region" description="Basic and acidic residues" evidence="2">
    <location>
        <begin position="789"/>
        <end position="806"/>
    </location>
</feature>
<name>A0A166CMB3_9AGAM</name>
<feature type="compositionally biased region" description="Low complexity" evidence="2">
    <location>
        <begin position="860"/>
        <end position="870"/>
    </location>
</feature>
<evidence type="ECO:0000256" key="2">
    <source>
        <dbReference type="SAM" id="MobiDB-lite"/>
    </source>
</evidence>
<dbReference type="PANTHER" id="PTHR48050:SF13">
    <property type="entry name" value="STEROL 3-BETA-GLUCOSYLTRANSFERASE UGT80A2"/>
    <property type="match status" value="1"/>
</dbReference>
<evidence type="ECO:0000259" key="4">
    <source>
        <dbReference type="Pfam" id="PF06722"/>
    </source>
</evidence>